<evidence type="ECO:0000256" key="1">
    <source>
        <dbReference type="SAM" id="MobiDB-lite"/>
    </source>
</evidence>
<feature type="region of interest" description="Disordered" evidence="1">
    <location>
        <begin position="115"/>
        <end position="152"/>
    </location>
</feature>
<dbReference type="AlphaFoldDB" id="A0A9D4UZ71"/>
<dbReference type="Proteomes" id="UP000886520">
    <property type="component" value="Chromosome 8"/>
</dbReference>
<accession>A0A9D4UZ71</accession>
<name>A0A9D4UZ71_ADICA</name>
<keyword evidence="3" id="KW-1185">Reference proteome</keyword>
<evidence type="ECO:0000313" key="2">
    <source>
        <dbReference type="EMBL" id="KAI5076699.1"/>
    </source>
</evidence>
<sequence length="210" mass="22668">MDLNSLWLDDSQESVPSTQMENEIHFMEEDCETPPPPPPAVSQLQAVAVHAPRLVRPHGRPIQFGATSRPGPLQCLAAACPTLYGTSALPTNLPFQPHPPQLRSPIAPNRAVGRGTRLDPIPVSSDSNTTTVEGGSNNTPATTAMLPSSRNVCHPIPTKGPSTGRRVNWRPHEVIILVEAKKDLEVRIMEGGLLIRLIGSVASDRRHLSS</sequence>
<reference evidence="2" key="1">
    <citation type="submission" date="2021-01" db="EMBL/GenBank/DDBJ databases">
        <title>Adiantum capillus-veneris genome.</title>
        <authorList>
            <person name="Fang Y."/>
            <person name="Liao Q."/>
        </authorList>
    </citation>
    <scope>NUCLEOTIDE SEQUENCE</scope>
    <source>
        <strain evidence="2">H3</strain>
        <tissue evidence="2">Leaf</tissue>
    </source>
</reference>
<dbReference type="EMBL" id="JABFUD020000008">
    <property type="protein sequence ID" value="KAI5076699.1"/>
    <property type="molecule type" value="Genomic_DNA"/>
</dbReference>
<evidence type="ECO:0000313" key="3">
    <source>
        <dbReference type="Proteomes" id="UP000886520"/>
    </source>
</evidence>
<feature type="compositionally biased region" description="Polar residues" evidence="1">
    <location>
        <begin position="124"/>
        <end position="151"/>
    </location>
</feature>
<gene>
    <name evidence="2" type="ORF">GOP47_0008764</name>
</gene>
<comment type="caution">
    <text evidence="2">The sequence shown here is derived from an EMBL/GenBank/DDBJ whole genome shotgun (WGS) entry which is preliminary data.</text>
</comment>
<protein>
    <submittedName>
        <fullName evidence="2">Uncharacterized protein</fullName>
    </submittedName>
</protein>
<organism evidence="2 3">
    <name type="scientific">Adiantum capillus-veneris</name>
    <name type="common">Maidenhair fern</name>
    <dbReference type="NCBI Taxonomy" id="13818"/>
    <lineage>
        <taxon>Eukaryota</taxon>
        <taxon>Viridiplantae</taxon>
        <taxon>Streptophyta</taxon>
        <taxon>Embryophyta</taxon>
        <taxon>Tracheophyta</taxon>
        <taxon>Polypodiopsida</taxon>
        <taxon>Polypodiidae</taxon>
        <taxon>Polypodiales</taxon>
        <taxon>Pteridineae</taxon>
        <taxon>Pteridaceae</taxon>
        <taxon>Vittarioideae</taxon>
        <taxon>Adiantum</taxon>
    </lineage>
</organism>
<proteinExistence type="predicted"/>